<keyword evidence="2" id="KW-0808">Transferase</keyword>
<keyword evidence="2" id="KW-0489">Methyltransferase</keyword>
<feature type="domain" description="Methyltransferase type 11" evidence="1">
    <location>
        <begin position="58"/>
        <end position="135"/>
    </location>
</feature>
<proteinExistence type="predicted"/>
<dbReference type="SUPFAM" id="SSF53335">
    <property type="entry name" value="S-adenosyl-L-methionine-dependent methyltransferases"/>
    <property type="match status" value="1"/>
</dbReference>
<comment type="caution">
    <text evidence="2">The sequence shown here is derived from an EMBL/GenBank/DDBJ whole genome shotgun (WGS) entry which is preliminary data.</text>
</comment>
<dbReference type="InterPro" id="IPR029063">
    <property type="entry name" value="SAM-dependent_MTases_sf"/>
</dbReference>
<dbReference type="EMBL" id="JADWOX010000020">
    <property type="protein sequence ID" value="MBI1686307.1"/>
    <property type="molecule type" value="Genomic_DNA"/>
</dbReference>
<evidence type="ECO:0000259" key="1">
    <source>
        <dbReference type="Pfam" id="PF08241"/>
    </source>
</evidence>
<sequence length="276" mass="29616">MRRDVLDLRAFYAAPLGRVAREMLGRKVAEAWGDANGLDVLGLGYATPFLDQARAKARRVVAAMPATQGVEVWPGGERNQASPNQATLVEETALPFPNAMFDRILAVHALEEADDPAAVLRELWRVMAPSGRLIVAVASRDGVWAGAESTPFGHGRPFSRSQLENLLREADLEPAGWTRALYAPPLAFTAGWAEGFEQVGARLWPRFAGLILMEAVKQTFAVKPRGTRARARVFAPVMPPVPAGAAPVRKAPGTVRTGTLLEAVAAGPSLESPTQP</sequence>
<name>A0ABS0T349_9CAUL</name>
<dbReference type="GO" id="GO:0008168">
    <property type="term" value="F:methyltransferase activity"/>
    <property type="evidence" value="ECO:0007669"/>
    <property type="project" value="UniProtKB-KW"/>
</dbReference>
<dbReference type="InterPro" id="IPR013216">
    <property type="entry name" value="Methyltransf_11"/>
</dbReference>
<evidence type="ECO:0000313" key="3">
    <source>
        <dbReference type="Proteomes" id="UP000639859"/>
    </source>
</evidence>
<accession>A0ABS0T349</accession>
<evidence type="ECO:0000313" key="2">
    <source>
        <dbReference type="EMBL" id="MBI1686307.1"/>
    </source>
</evidence>
<reference evidence="2 3" key="1">
    <citation type="submission" date="2020-11" db="EMBL/GenBank/DDBJ databases">
        <title>genome sequence of strain KACC 18849.</title>
        <authorList>
            <person name="Gao J."/>
            <person name="Zhang X."/>
        </authorList>
    </citation>
    <scope>NUCLEOTIDE SEQUENCE [LARGE SCALE GENOMIC DNA]</scope>
    <source>
        <strain evidence="2 3">KACC 18849</strain>
    </source>
</reference>
<dbReference type="GO" id="GO:0032259">
    <property type="term" value="P:methylation"/>
    <property type="evidence" value="ECO:0007669"/>
    <property type="project" value="UniProtKB-KW"/>
</dbReference>
<dbReference type="Gene3D" id="3.40.50.150">
    <property type="entry name" value="Vaccinia Virus protein VP39"/>
    <property type="match status" value="1"/>
</dbReference>
<organism evidence="2 3">
    <name type="scientific">Caulobacter hibisci</name>
    <dbReference type="NCBI Taxonomy" id="2035993"/>
    <lineage>
        <taxon>Bacteria</taxon>
        <taxon>Pseudomonadati</taxon>
        <taxon>Pseudomonadota</taxon>
        <taxon>Alphaproteobacteria</taxon>
        <taxon>Caulobacterales</taxon>
        <taxon>Caulobacteraceae</taxon>
        <taxon>Caulobacter</taxon>
    </lineage>
</organism>
<protein>
    <submittedName>
        <fullName evidence="2">Methyltransferase domain-containing protein</fullName>
    </submittedName>
</protein>
<dbReference type="RefSeq" id="WP_198578200.1">
    <property type="nucleotide sequence ID" value="NZ_JADWOX010000020.1"/>
</dbReference>
<dbReference type="Pfam" id="PF08241">
    <property type="entry name" value="Methyltransf_11"/>
    <property type="match status" value="1"/>
</dbReference>
<keyword evidence="3" id="KW-1185">Reference proteome</keyword>
<gene>
    <name evidence="2" type="ORF">I4Q42_21775</name>
</gene>
<dbReference type="Proteomes" id="UP000639859">
    <property type="component" value="Unassembled WGS sequence"/>
</dbReference>
<dbReference type="CDD" id="cd02440">
    <property type="entry name" value="AdoMet_MTases"/>
    <property type="match status" value="1"/>
</dbReference>